<dbReference type="InterPro" id="IPR024623">
    <property type="entry name" value="YtxH"/>
</dbReference>
<dbReference type="OrthoDB" id="9810874at2"/>
<accession>A0A229P4A5</accession>
<evidence type="ECO:0000256" key="1">
    <source>
        <dbReference type="SAM" id="MobiDB-lite"/>
    </source>
</evidence>
<gene>
    <name evidence="2" type="ORF">CGZ75_09945</name>
</gene>
<reference evidence="2 3" key="1">
    <citation type="submission" date="2017-07" db="EMBL/GenBank/DDBJ databases">
        <title>Paenibacillus herberti R33 genome sequencing and assembly.</title>
        <authorList>
            <person name="Su W."/>
        </authorList>
    </citation>
    <scope>NUCLEOTIDE SEQUENCE [LARGE SCALE GENOMIC DNA]</scope>
    <source>
        <strain evidence="2 3">R33</strain>
    </source>
</reference>
<dbReference type="Pfam" id="PF12732">
    <property type="entry name" value="YtxH"/>
    <property type="match status" value="1"/>
</dbReference>
<dbReference type="InterPro" id="IPR052928">
    <property type="entry name" value="Desiccation-related_membrane"/>
</dbReference>
<proteinExistence type="predicted"/>
<evidence type="ECO:0000313" key="3">
    <source>
        <dbReference type="Proteomes" id="UP000215145"/>
    </source>
</evidence>
<dbReference type="Proteomes" id="UP000215145">
    <property type="component" value="Unassembled WGS sequence"/>
</dbReference>
<organism evidence="2 3">
    <name type="scientific">Paenibacillus herberti</name>
    <dbReference type="NCBI Taxonomy" id="1619309"/>
    <lineage>
        <taxon>Bacteria</taxon>
        <taxon>Bacillati</taxon>
        <taxon>Bacillota</taxon>
        <taxon>Bacilli</taxon>
        <taxon>Bacillales</taxon>
        <taxon>Paenibacillaceae</taxon>
        <taxon>Paenibacillus</taxon>
    </lineage>
</organism>
<name>A0A229P4A5_9BACL</name>
<feature type="region of interest" description="Disordered" evidence="1">
    <location>
        <begin position="129"/>
        <end position="152"/>
    </location>
</feature>
<sequence>MIKSRSKKSGGFLLGALAGGIIGSVTALLFAPKAGSELRADIGDRATRAADQASQLGEKIGSTATHAARQTVEGAAALKEKALNSADSLASGIKFWERKADAGLEVVVSSSASATGEAVESFQELAGSLPDLDISNDEPELIMSEETREEKF</sequence>
<keyword evidence="3" id="KW-1185">Reference proteome</keyword>
<evidence type="ECO:0000313" key="2">
    <source>
        <dbReference type="EMBL" id="OXM16940.1"/>
    </source>
</evidence>
<protein>
    <submittedName>
        <fullName evidence="2">General stress protein</fullName>
    </submittedName>
</protein>
<comment type="caution">
    <text evidence="2">The sequence shown here is derived from an EMBL/GenBank/DDBJ whole genome shotgun (WGS) entry which is preliminary data.</text>
</comment>
<dbReference type="PANTHER" id="PTHR35792:SF1">
    <property type="entry name" value="SLL0268 PROTEIN"/>
    <property type="match status" value="1"/>
</dbReference>
<dbReference type="RefSeq" id="WP_089524021.1">
    <property type="nucleotide sequence ID" value="NZ_NMUQ01000001.1"/>
</dbReference>
<dbReference type="PANTHER" id="PTHR35792">
    <property type="entry name" value="GENERAL STRESS PROTEIN"/>
    <property type="match status" value="1"/>
</dbReference>
<dbReference type="EMBL" id="NMUQ01000001">
    <property type="protein sequence ID" value="OXM16940.1"/>
    <property type="molecule type" value="Genomic_DNA"/>
</dbReference>
<dbReference type="AlphaFoldDB" id="A0A229P4A5"/>